<accession>A0A1U7N563</accession>
<proteinExistence type="predicted"/>
<dbReference type="SUPFAM" id="SSF53335">
    <property type="entry name" value="S-adenosyl-L-methionine-dependent methyltransferases"/>
    <property type="match status" value="1"/>
</dbReference>
<comment type="caution">
    <text evidence="2">The sequence shown here is derived from an EMBL/GenBank/DDBJ whole genome shotgun (WGS) entry which is preliminary data.</text>
</comment>
<organism evidence="2 3">
    <name type="scientific">Moorena bouillonii PNG</name>
    <dbReference type="NCBI Taxonomy" id="568701"/>
    <lineage>
        <taxon>Bacteria</taxon>
        <taxon>Bacillati</taxon>
        <taxon>Cyanobacteriota</taxon>
        <taxon>Cyanophyceae</taxon>
        <taxon>Coleofasciculales</taxon>
        <taxon>Coleofasciculaceae</taxon>
        <taxon>Moorena</taxon>
    </lineage>
</organism>
<feature type="domain" description="Methyltransferase FkbM" evidence="1">
    <location>
        <begin position="49"/>
        <end position="255"/>
    </location>
</feature>
<reference evidence="2 3" key="1">
    <citation type="submission" date="2016-10" db="EMBL/GenBank/DDBJ databases">
        <title>Comparative genomics uncovers the prolific and rare metabolic potential of the cyanobacterial genus Moorea.</title>
        <authorList>
            <person name="Leao T."/>
            <person name="Castelao G."/>
            <person name="Korobeynikov A."/>
            <person name="Monroe E.A."/>
            <person name="Podell S."/>
            <person name="Glukhov E."/>
            <person name="Allen E."/>
            <person name="Gerwick W.H."/>
            <person name="Gerwick L."/>
        </authorList>
    </citation>
    <scope>NUCLEOTIDE SEQUENCE [LARGE SCALE GENOMIC DNA]</scope>
    <source>
        <strain evidence="2 3">PNG5-198</strain>
    </source>
</reference>
<dbReference type="PANTHER" id="PTHR34203">
    <property type="entry name" value="METHYLTRANSFERASE, FKBM FAMILY PROTEIN"/>
    <property type="match status" value="1"/>
</dbReference>
<dbReference type="InterPro" id="IPR006342">
    <property type="entry name" value="FkbM_mtfrase"/>
</dbReference>
<protein>
    <recommendedName>
        <fullName evidence="1">Methyltransferase FkbM domain-containing protein</fullName>
    </recommendedName>
</protein>
<dbReference type="Gene3D" id="3.40.50.150">
    <property type="entry name" value="Vaccinia Virus protein VP39"/>
    <property type="match status" value="1"/>
</dbReference>
<keyword evidence="3" id="KW-1185">Reference proteome</keyword>
<dbReference type="AlphaFoldDB" id="A0A1U7N563"/>
<evidence type="ECO:0000313" key="2">
    <source>
        <dbReference type="EMBL" id="OLT61089.1"/>
    </source>
</evidence>
<gene>
    <name evidence="2" type="ORF">BJP37_20790</name>
</gene>
<dbReference type="PANTHER" id="PTHR34203:SF13">
    <property type="entry name" value="EXPRESSED PROTEIN"/>
    <property type="match status" value="1"/>
</dbReference>
<sequence length="297" mass="34454">MKKSLELPNQQKIYFLNEEEALFLYDDIFVRQSYLQHGITLKPGYTVFDVGANIGLFALFAHQYCQGNINLFCFEPIKQIYKIMQKNMQFTNVISYNCGLWNEDSKATFDYFPHYSLLSGADAKFSPAEKNNFTNLIINNLNNKNAKKTNNLITQIIKICPFPWKARLVEFILEKFFLKTKQASVTLTSISEIIKKHELCQIDLVKLDTEKAELKILEGINSADWQKIQQLVIEVHDIQDRLNIIKNMLEKEGFECYVEAGSPPKFLAYSILGVTNPVFTNHYSQELLYTIYAKRIK</sequence>
<dbReference type="InterPro" id="IPR029063">
    <property type="entry name" value="SAM-dependent_MTases_sf"/>
</dbReference>
<dbReference type="InterPro" id="IPR052514">
    <property type="entry name" value="SAM-dependent_MTase"/>
</dbReference>
<dbReference type="EMBL" id="MKZS01000001">
    <property type="protein sequence ID" value="OLT61089.1"/>
    <property type="molecule type" value="Genomic_DNA"/>
</dbReference>
<name>A0A1U7N563_9CYAN</name>
<dbReference type="Proteomes" id="UP000186657">
    <property type="component" value="Unassembled WGS sequence"/>
</dbReference>
<dbReference type="Pfam" id="PF05050">
    <property type="entry name" value="Methyltransf_21"/>
    <property type="match status" value="1"/>
</dbReference>
<dbReference type="RefSeq" id="WP_075901902.1">
    <property type="nucleotide sequence ID" value="NZ_MKZS01000001.1"/>
</dbReference>
<dbReference type="NCBIfam" id="TIGR01444">
    <property type="entry name" value="fkbM_fam"/>
    <property type="match status" value="1"/>
</dbReference>
<evidence type="ECO:0000259" key="1">
    <source>
        <dbReference type="Pfam" id="PF05050"/>
    </source>
</evidence>
<evidence type="ECO:0000313" key="3">
    <source>
        <dbReference type="Proteomes" id="UP000186657"/>
    </source>
</evidence>